<proteinExistence type="predicted"/>
<dbReference type="VEuPathDB" id="ToxoDB:EPH_0001150"/>
<feature type="transmembrane region" description="Helical" evidence="6">
    <location>
        <begin position="251"/>
        <end position="273"/>
    </location>
</feature>
<reference evidence="7" key="1">
    <citation type="submission" date="2013-10" db="EMBL/GenBank/DDBJ databases">
        <title>Genomic analysis of the causative agents of coccidiosis in chickens.</title>
        <authorList>
            <person name="Reid A.J."/>
            <person name="Blake D."/>
            <person name="Billington K."/>
            <person name="Browne H."/>
            <person name="Dunn M."/>
            <person name="Hung S."/>
            <person name="Kawahara F."/>
            <person name="Miranda-Saavedra D."/>
            <person name="Mourier T."/>
            <person name="Nagra H."/>
            <person name="Otto T.D."/>
            <person name="Rawlings N."/>
            <person name="Sanchez A."/>
            <person name="Sanders M."/>
            <person name="Subramaniam C."/>
            <person name="Tay Y."/>
            <person name="Dear P."/>
            <person name="Doerig C."/>
            <person name="Gruber A."/>
            <person name="Parkinson J."/>
            <person name="Shirley M."/>
            <person name="Wan K.L."/>
            <person name="Berriman M."/>
            <person name="Tomley F."/>
            <person name="Pain A."/>
        </authorList>
    </citation>
    <scope>NUCLEOTIDE SEQUENCE [LARGE SCALE GENOMIC DNA]</scope>
    <source>
        <strain evidence="7">Houghton</strain>
    </source>
</reference>
<dbReference type="OrthoDB" id="347455at2759"/>
<reference evidence="7" key="2">
    <citation type="submission" date="2013-10" db="EMBL/GenBank/DDBJ databases">
        <authorList>
            <person name="Aslett M."/>
        </authorList>
    </citation>
    <scope>NUCLEOTIDE SEQUENCE [LARGE SCALE GENOMIC DNA]</scope>
    <source>
        <strain evidence="7">Houghton</strain>
    </source>
</reference>
<comment type="subcellular location">
    <subcellularLocation>
        <location evidence="1">Membrane</location>
        <topology evidence="1">Multi-pass membrane protein</topology>
    </subcellularLocation>
</comment>
<dbReference type="AlphaFoldDB" id="U6G147"/>
<evidence type="ECO:0000256" key="6">
    <source>
        <dbReference type="SAM" id="Phobius"/>
    </source>
</evidence>
<evidence type="ECO:0000313" key="7">
    <source>
        <dbReference type="EMBL" id="CDI74001.1"/>
    </source>
</evidence>
<dbReference type="Proteomes" id="UP000018201">
    <property type="component" value="Unassembled WGS sequence"/>
</dbReference>
<keyword evidence="2 6" id="KW-0812">Transmembrane</keyword>
<name>U6G147_9EIME</name>
<evidence type="ECO:0000256" key="3">
    <source>
        <dbReference type="ARBA" id="ARBA00022989"/>
    </source>
</evidence>
<dbReference type="Pfam" id="PF04756">
    <property type="entry name" value="OST3_OST6"/>
    <property type="match status" value="1"/>
</dbReference>
<protein>
    <recommendedName>
        <fullName evidence="9">Transmembrane protein</fullName>
    </recommendedName>
</protein>
<evidence type="ECO:0000256" key="4">
    <source>
        <dbReference type="ARBA" id="ARBA00023136"/>
    </source>
</evidence>
<dbReference type="EMBL" id="HG689386">
    <property type="protein sequence ID" value="CDI74001.1"/>
    <property type="molecule type" value="Genomic_DNA"/>
</dbReference>
<organism evidence="7 8">
    <name type="scientific">Eimeria praecox</name>
    <dbReference type="NCBI Taxonomy" id="51316"/>
    <lineage>
        <taxon>Eukaryota</taxon>
        <taxon>Sar</taxon>
        <taxon>Alveolata</taxon>
        <taxon>Apicomplexa</taxon>
        <taxon>Conoidasida</taxon>
        <taxon>Coccidia</taxon>
        <taxon>Eucoccidiorida</taxon>
        <taxon>Eimeriorina</taxon>
        <taxon>Eimeriidae</taxon>
        <taxon>Eimeria</taxon>
    </lineage>
</organism>
<feature type="transmembrane region" description="Helical" evidence="6">
    <location>
        <begin position="203"/>
        <end position="230"/>
    </location>
</feature>
<keyword evidence="3 6" id="KW-1133">Transmembrane helix</keyword>
<gene>
    <name evidence="7" type="ORF">EPH_0001150</name>
</gene>
<dbReference type="GO" id="GO:0016020">
    <property type="term" value="C:membrane"/>
    <property type="evidence" value="ECO:0007669"/>
    <property type="project" value="UniProtKB-SubCell"/>
</dbReference>
<dbReference type="InterPro" id="IPR021149">
    <property type="entry name" value="OligosaccharylTrfase_OST3/OST6"/>
</dbReference>
<feature type="region of interest" description="Disordered" evidence="5">
    <location>
        <begin position="281"/>
        <end position="308"/>
    </location>
</feature>
<feature type="transmembrane region" description="Helical" evidence="6">
    <location>
        <begin position="321"/>
        <end position="341"/>
    </location>
</feature>
<evidence type="ECO:0000256" key="5">
    <source>
        <dbReference type="SAM" id="MobiDB-lite"/>
    </source>
</evidence>
<evidence type="ECO:0008006" key="9">
    <source>
        <dbReference type="Google" id="ProtNLM"/>
    </source>
</evidence>
<accession>U6G147</accession>
<sequence length="374" mass="41059">MFVLFTFVEGRTEEIAQSLGSRCKDCSAAFLAFRELSKAYKISDSSPGNEDALPVFFAIVNIGTRDGAGISAIHPAMQIPIVMHLPPTAPRGFCSSHEDPRCSGEEGGLSVSRTSRQSLSAARHRIIAAEFFGGALGDGWDDDEDKMLTNLLQQQERDNIRGKVHFFTPSQSQLFLLQRLKNEAPPEQRLLEWGVPLLRTNQWIVPVGGVVAYTLCSGGLIFSVIHSVPFAGYDEANMRYVLLAPTSRAQFMLEGVSLSCCSTLASLAALLLVRLPVSSKQVSGRPIPSLDENRSNPNIRPGKTSEDGVFSDSDAWWRRHLSAATFVVTAVIFVLCSGFVMQCYRTKAAWYTPVFWPSPLLPKGPLKVDWGNAF</sequence>
<evidence type="ECO:0000256" key="2">
    <source>
        <dbReference type="ARBA" id="ARBA00022692"/>
    </source>
</evidence>
<evidence type="ECO:0000313" key="8">
    <source>
        <dbReference type="Proteomes" id="UP000018201"/>
    </source>
</evidence>
<keyword evidence="4 6" id="KW-0472">Membrane</keyword>
<evidence type="ECO:0000256" key="1">
    <source>
        <dbReference type="ARBA" id="ARBA00004141"/>
    </source>
</evidence>
<keyword evidence="8" id="KW-1185">Reference proteome</keyword>